<comment type="caution">
    <text evidence="2">The sequence shown here is derived from an EMBL/GenBank/DDBJ whole genome shotgun (WGS) entry which is preliminary data.</text>
</comment>
<dbReference type="NCBIfam" id="TIGR00762">
    <property type="entry name" value="DegV"/>
    <property type="match status" value="1"/>
</dbReference>
<dbReference type="InterPro" id="IPR003797">
    <property type="entry name" value="DegV"/>
</dbReference>
<keyword evidence="3" id="KW-1185">Reference proteome</keyword>
<organism evidence="2 3">
    <name type="scientific">Exiguobacterium antarcticum</name>
    <dbReference type="NCBI Taxonomy" id="132920"/>
    <lineage>
        <taxon>Bacteria</taxon>
        <taxon>Bacillati</taxon>
        <taxon>Bacillota</taxon>
        <taxon>Bacilli</taxon>
        <taxon>Bacillales</taxon>
        <taxon>Bacillales Family XII. Incertae Sedis</taxon>
        <taxon>Exiguobacterium</taxon>
    </lineage>
</organism>
<keyword evidence="1" id="KW-0446">Lipid-binding</keyword>
<gene>
    <name evidence="2" type="ORF">QK289_06135</name>
</gene>
<dbReference type="InterPro" id="IPR050270">
    <property type="entry name" value="DegV_domain_contain"/>
</dbReference>
<protein>
    <submittedName>
        <fullName evidence="2">DegV family protein</fullName>
    </submittedName>
</protein>
<dbReference type="Gene3D" id="3.40.50.10170">
    <property type="match status" value="1"/>
</dbReference>
<dbReference type="RefSeq" id="WP_014970833.1">
    <property type="nucleotide sequence ID" value="NZ_JANJYY010000001.1"/>
</dbReference>
<dbReference type="Gene3D" id="3.30.1180.10">
    <property type="match status" value="1"/>
</dbReference>
<name>A0ABT6R0W9_9BACL</name>
<evidence type="ECO:0000313" key="2">
    <source>
        <dbReference type="EMBL" id="MDI3234579.1"/>
    </source>
</evidence>
<dbReference type="PANTHER" id="PTHR33434:SF2">
    <property type="entry name" value="FATTY ACID-BINDING PROTEIN TM_1468"/>
    <property type="match status" value="1"/>
</dbReference>
<evidence type="ECO:0000256" key="1">
    <source>
        <dbReference type="ARBA" id="ARBA00023121"/>
    </source>
</evidence>
<evidence type="ECO:0000313" key="3">
    <source>
        <dbReference type="Proteomes" id="UP001243286"/>
    </source>
</evidence>
<dbReference type="SUPFAM" id="SSF82549">
    <property type="entry name" value="DAK1/DegV-like"/>
    <property type="match status" value="1"/>
</dbReference>
<sequence>MDKIAWITDSMAFFPPGESEKIGVHVVPTLIIINGESYREYVDLSVEQLDAKMRQDSSVVPTTSQPSFGELVELYERLQAEGYDYAYAVHITSGLSGTYASSVAAADAVGFKLYAVDSYTGGANQQEMLRISMQLAQAGKRPEEVMAVLDQFKHQSHFYLIIGNMETMRRSGRVSSSQFLLANMLNIKPIVKFDEVGKLVPFKKVRSIKKAFHEMTSEIVSQVERSGLYKQTLYIGHTLALSAAEQLRDTIQAKLPQLSIEITQFGPSILTHAGSETVGVFWFDDITVPF</sequence>
<dbReference type="Pfam" id="PF02645">
    <property type="entry name" value="DegV"/>
    <property type="match status" value="1"/>
</dbReference>
<reference evidence="2 3" key="1">
    <citation type="submission" date="2023-04" db="EMBL/GenBank/DDBJ databases">
        <title>Antarctic isolates genomes.</title>
        <authorList>
            <person name="Dimov S.G."/>
        </authorList>
    </citation>
    <scope>NUCLEOTIDE SEQUENCE [LARGE SCALE GENOMIC DNA]</scope>
    <source>
        <strain evidence="2 3">AL19</strain>
    </source>
</reference>
<proteinExistence type="predicted"/>
<dbReference type="PANTHER" id="PTHR33434">
    <property type="entry name" value="DEGV DOMAIN-CONTAINING PROTEIN DR_1986-RELATED"/>
    <property type="match status" value="1"/>
</dbReference>
<dbReference type="Proteomes" id="UP001243286">
    <property type="component" value="Unassembled WGS sequence"/>
</dbReference>
<dbReference type="EMBL" id="JASBQV010000006">
    <property type="protein sequence ID" value="MDI3234579.1"/>
    <property type="molecule type" value="Genomic_DNA"/>
</dbReference>
<accession>A0ABT6R0W9</accession>
<dbReference type="PROSITE" id="PS51482">
    <property type="entry name" value="DEGV"/>
    <property type="match status" value="1"/>
</dbReference>
<dbReference type="InterPro" id="IPR043168">
    <property type="entry name" value="DegV_C"/>
</dbReference>